<dbReference type="GO" id="GO:0004252">
    <property type="term" value="F:serine-type endopeptidase activity"/>
    <property type="evidence" value="ECO:0007669"/>
    <property type="project" value="InterPro"/>
</dbReference>
<evidence type="ECO:0008006" key="2">
    <source>
        <dbReference type="Google" id="ProtNLM"/>
    </source>
</evidence>
<dbReference type="SUPFAM" id="SSF52743">
    <property type="entry name" value="Subtilisin-like"/>
    <property type="match status" value="1"/>
</dbReference>
<comment type="caution">
    <text evidence="1">The sequence shown here is derived from an EMBL/GenBank/DDBJ whole genome shotgun (WGS) entry which is preliminary data.</text>
</comment>
<sequence length="356" mass="38021">MDCIKETEAMKTNRLHRFSLFIALIGLLSLLGIPLRARAASPTLFPRLSPVLRALYQGKIPFQLGHATTLSAPQAVRTLSARAGTACTFDARPLGTFTPIVNSCGDTLVWIVPESRGSVLLSSLASLGAQKIQTATWTSMIQAWIPVSALPALAELPGVGFVRNPIYVHTMNLPRRLEPRGVPISPTGQAPIQALAMQSEALNKAGINGAGVNVGLISSGAYYYSFYASEGFLPNNVYFVYPPNLDGSGADEGSWMMQIVYQDAPDANLGFCSGVQSGFDIPGCAQDLITGFGANIVSDDLGIIPTFYFPMLDAIGYEALMKTYPNVLFFTSAGNWGNTVDGQDGFYQAGYVPTTA</sequence>
<dbReference type="GO" id="GO:0006508">
    <property type="term" value="P:proteolysis"/>
    <property type="evidence" value="ECO:0007669"/>
    <property type="project" value="InterPro"/>
</dbReference>
<dbReference type="AlphaFoldDB" id="T1D0W5"/>
<reference evidence="1" key="1">
    <citation type="submission" date="2013-08" db="EMBL/GenBank/DDBJ databases">
        <authorList>
            <person name="Mendez C."/>
            <person name="Richter M."/>
            <person name="Ferrer M."/>
            <person name="Sanchez J."/>
        </authorList>
    </citation>
    <scope>NUCLEOTIDE SEQUENCE</scope>
</reference>
<organism evidence="1">
    <name type="scientific">mine drainage metagenome</name>
    <dbReference type="NCBI Taxonomy" id="410659"/>
    <lineage>
        <taxon>unclassified sequences</taxon>
        <taxon>metagenomes</taxon>
        <taxon>ecological metagenomes</taxon>
    </lineage>
</organism>
<accession>T1D0W5</accession>
<feature type="non-terminal residue" evidence="1">
    <location>
        <position position="356"/>
    </location>
</feature>
<dbReference type="EMBL" id="AUZY01001152">
    <property type="protein sequence ID" value="EQD76070.1"/>
    <property type="molecule type" value="Genomic_DNA"/>
</dbReference>
<reference evidence="1" key="2">
    <citation type="journal article" date="2014" name="ISME J.">
        <title>Microbial stratification in low pH oxic and suboxic macroscopic growths along an acid mine drainage.</title>
        <authorList>
            <person name="Mendez-Garcia C."/>
            <person name="Mesa V."/>
            <person name="Sprenger R.R."/>
            <person name="Richter M."/>
            <person name="Diez M.S."/>
            <person name="Solano J."/>
            <person name="Bargiela R."/>
            <person name="Golyshina O.V."/>
            <person name="Manteca A."/>
            <person name="Ramos J.L."/>
            <person name="Gallego J.R."/>
            <person name="Llorente I."/>
            <person name="Martins Dos Santos V.A."/>
            <person name="Jensen O.N."/>
            <person name="Pelaez A.I."/>
            <person name="Sanchez J."/>
            <person name="Ferrer M."/>
        </authorList>
    </citation>
    <scope>NUCLEOTIDE SEQUENCE</scope>
</reference>
<name>T1D0W5_9ZZZZ</name>
<gene>
    <name evidence="1" type="ORF">B1B_01935</name>
</gene>
<protein>
    <recommendedName>
        <fullName evidence="2">Peptidase S8/S53 domain-containing protein</fullName>
    </recommendedName>
</protein>
<evidence type="ECO:0000313" key="1">
    <source>
        <dbReference type="EMBL" id="EQD76070.1"/>
    </source>
</evidence>
<dbReference type="InterPro" id="IPR036852">
    <property type="entry name" value="Peptidase_S8/S53_dom_sf"/>
</dbReference>
<proteinExistence type="predicted"/>